<name>J3JX62_DENPD</name>
<evidence type="ECO:0000313" key="8">
    <source>
        <dbReference type="Proteomes" id="UP000030742"/>
    </source>
</evidence>
<dbReference type="Proteomes" id="UP000030742">
    <property type="component" value="Unassembled WGS sequence"/>
</dbReference>
<comment type="subunit">
    <text evidence="2">Complex I is composed of 45 different subunits.</text>
</comment>
<dbReference type="EnsemblMetazoa" id="XM_019909156.1">
    <property type="protein sequence ID" value="XP_019764715.1"/>
    <property type="gene ID" value="LOC109540702"/>
</dbReference>
<dbReference type="OrthoDB" id="274641at2759"/>
<gene>
    <name evidence="6" type="primary">109540702</name>
    <name evidence="5" type="ORF">D910_03893</name>
    <name evidence="4" type="ORF">YQE_08926</name>
</gene>
<dbReference type="PANTHER" id="PTHR12910">
    <property type="entry name" value="NADH-UBIQUINONE OXIDOREDUCTASE SUBUNIT B17.2"/>
    <property type="match status" value="1"/>
</dbReference>
<dbReference type="EMBL" id="BT127830">
    <property type="protein sequence ID" value="AEE62792.1"/>
    <property type="molecule type" value="mRNA"/>
</dbReference>
<keyword evidence="2" id="KW-0496">Mitochondrion</keyword>
<keyword evidence="2" id="KW-0249">Electron transport</keyword>
<keyword evidence="2" id="KW-0472">Membrane</keyword>
<dbReference type="AlphaFoldDB" id="J3JX62"/>
<evidence type="ECO:0000313" key="4">
    <source>
        <dbReference type="EMBL" id="ENN74480.1"/>
    </source>
</evidence>
<evidence type="ECO:0000256" key="1">
    <source>
        <dbReference type="ARBA" id="ARBA00007355"/>
    </source>
</evidence>
<dbReference type="GO" id="GO:0006979">
    <property type="term" value="P:response to oxidative stress"/>
    <property type="evidence" value="ECO:0007669"/>
    <property type="project" value="TreeGrafter"/>
</dbReference>
<evidence type="ECO:0000313" key="7">
    <source>
        <dbReference type="Proteomes" id="UP000019118"/>
    </source>
</evidence>
<dbReference type="EMBL" id="KB631815">
    <property type="protein sequence ID" value="ERL86489.1"/>
    <property type="molecule type" value="Genomic_DNA"/>
</dbReference>
<dbReference type="HOGENOM" id="CLU_110455_1_1_1"/>
<accession>J3JX62</accession>
<comment type="subcellular location">
    <subcellularLocation>
        <location evidence="2">Mitochondrion inner membrane</location>
        <topology evidence="2">Peripheral membrane protein</topology>
        <orientation evidence="2">Matrix side</orientation>
    </subcellularLocation>
</comment>
<dbReference type="STRING" id="77166.J3JX62"/>
<proteinExistence type="evidence at transcript level"/>
<dbReference type="Pfam" id="PF05071">
    <property type="entry name" value="NDUFA12"/>
    <property type="match status" value="1"/>
</dbReference>
<evidence type="ECO:0000313" key="5">
    <source>
        <dbReference type="EMBL" id="ERL86489.1"/>
    </source>
</evidence>
<dbReference type="OMA" id="NRPHYSW"/>
<keyword evidence="2" id="KW-0813">Transport</keyword>
<reference evidence="7 8" key="2">
    <citation type="journal article" date="2013" name="Genome Biol.">
        <title>Draft genome of the mountain pine beetle, Dendroctonus ponderosae Hopkins, a major forest pest.</title>
        <authorList>
            <person name="Keeling C.I."/>
            <person name="Yuen M.M."/>
            <person name="Liao N.Y."/>
            <person name="Docking T.R."/>
            <person name="Chan S.K."/>
            <person name="Taylor G.A."/>
            <person name="Palmquist D.L."/>
            <person name="Jackman S.D."/>
            <person name="Nguyen A."/>
            <person name="Li M."/>
            <person name="Henderson H."/>
            <person name="Janes J.K."/>
            <person name="Zhao Y."/>
            <person name="Pandoh P."/>
            <person name="Moore R."/>
            <person name="Sperling F.A."/>
            <person name="Huber D.P."/>
            <person name="Birol I."/>
            <person name="Jones S.J."/>
            <person name="Bohlmann J."/>
        </authorList>
    </citation>
    <scope>NUCLEOTIDE SEQUENCE</scope>
</reference>
<dbReference type="GO" id="GO:0045271">
    <property type="term" value="C:respiratory chain complex I"/>
    <property type="evidence" value="ECO:0007669"/>
    <property type="project" value="InterPro"/>
</dbReference>
<evidence type="ECO:0000313" key="6">
    <source>
        <dbReference type="EnsemblMetazoa" id="XP_019764715.1"/>
    </source>
</evidence>
<dbReference type="GO" id="GO:0005743">
    <property type="term" value="C:mitochondrial inner membrane"/>
    <property type="evidence" value="ECO:0007669"/>
    <property type="project" value="UniProtKB-SubCell"/>
</dbReference>
<comment type="similarity">
    <text evidence="1 2">Belongs to the complex I NDUFA12 subunit family.</text>
</comment>
<evidence type="ECO:0000313" key="3">
    <source>
        <dbReference type="EMBL" id="AEE62792.1"/>
    </source>
</evidence>
<protein>
    <recommendedName>
        <fullName evidence="2">NADH dehydrogenase [ubiquinone] 1 alpha subcomplex subunit 12</fullName>
    </recommendedName>
</protein>
<keyword evidence="2" id="KW-0999">Mitochondrion inner membrane</keyword>
<reference evidence="6" key="3">
    <citation type="submission" date="2024-08" db="UniProtKB">
        <authorList>
            <consortium name="EnsemblMetazoa"/>
        </authorList>
    </citation>
    <scope>IDENTIFICATION</scope>
</reference>
<organism evidence="3">
    <name type="scientific">Dendroctonus ponderosae</name>
    <name type="common">Mountain pine beetle</name>
    <dbReference type="NCBI Taxonomy" id="77166"/>
    <lineage>
        <taxon>Eukaryota</taxon>
        <taxon>Metazoa</taxon>
        <taxon>Ecdysozoa</taxon>
        <taxon>Arthropoda</taxon>
        <taxon>Hexapoda</taxon>
        <taxon>Insecta</taxon>
        <taxon>Pterygota</taxon>
        <taxon>Neoptera</taxon>
        <taxon>Endopterygota</taxon>
        <taxon>Coleoptera</taxon>
        <taxon>Polyphaga</taxon>
        <taxon>Cucujiformia</taxon>
        <taxon>Curculionidae</taxon>
        <taxon>Scolytinae</taxon>
        <taxon>Dendroctonus</taxon>
    </lineage>
</organism>
<dbReference type="Proteomes" id="UP000019118">
    <property type="component" value="Unassembled WGS sequence"/>
</dbReference>
<dbReference type="PANTHER" id="PTHR12910:SF2">
    <property type="entry name" value="NADH DEHYDROGENASE [UBIQUINONE] 1 ALPHA SUBCOMPLEX SUBUNIT 12"/>
    <property type="match status" value="1"/>
</dbReference>
<comment type="function">
    <text evidence="2">Accessory subunit of the mitochondrial membrane respiratory chain NADH dehydrogenase (Complex I), that is believed not to be involved in catalysis. Complex I functions in the transfer of electrons from NADH to the respiratory chain. The immediate electron acceptor for the enzyme is believed to be ubiquinone.</text>
</comment>
<reference evidence="3" key="1">
    <citation type="journal article" date="2012" name="Insect Biochem. Mol. Biol.">
        <title>Transcriptome and full-length cDNA resources for the mountain pine beetle, Dendroctonus ponderosae Hopkins, a major insect pest of pine forests.</title>
        <authorList>
            <person name="Keeling C.I."/>
            <person name="Henderson H."/>
            <person name="Li M."/>
            <person name="Yuen M."/>
            <person name="Clark E.L."/>
            <person name="Fraser J.D."/>
            <person name="Huber D.P."/>
            <person name="Liao N.Y."/>
            <person name="Roderick Docking T."/>
            <person name="Birol I."/>
            <person name="Chan S.K."/>
            <person name="Taylor G.A."/>
            <person name="Palmquist D."/>
            <person name="Jones S.J."/>
            <person name="Bohlmann J."/>
        </authorList>
    </citation>
    <scope>NUCLEOTIDE SEQUENCE</scope>
    <source>
        <tissue evidence="3">Whole teneral adults of undetermined sex</tissue>
    </source>
</reference>
<sequence>MAKIVEFFGLDCVPRLFKTIKFYGGIKACLYKLYRMDGLKPGCCVGEDKYGNKYFENNSYFIGRNRWIEYAPYYALEYDGSQIPAEWFGWMHHKTDLLPDCDPSRPQYKWMADFTENLSGTPAQFMPYSTTKPKIHAWVPPGKKTAEAEC</sequence>
<keyword evidence="7" id="KW-1185">Reference proteome</keyword>
<keyword evidence="2" id="KW-0679">Respiratory chain</keyword>
<evidence type="ECO:0000256" key="2">
    <source>
        <dbReference type="RuleBase" id="RU363103"/>
    </source>
</evidence>
<dbReference type="KEGG" id="dpa:109540702"/>
<dbReference type="InterPro" id="IPR007763">
    <property type="entry name" value="NDUFA12"/>
</dbReference>
<dbReference type="EMBL" id="KB741050">
    <property type="protein sequence ID" value="ENN74480.1"/>
    <property type="molecule type" value="Genomic_DNA"/>
</dbReference>